<dbReference type="EMBL" id="JAADZU010000016">
    <property type="protein sequence ID" value="NDK89375.1"/>
    <property type="molecule type" value="Genomic_DNA"/>
</dbReference>
<dbReference type="Proteomes" id="UP000466307">
    <property type="component" value="Unassembled WGS sequence"/>
</dbReference>
<dbReference type="Gene3D" id="2.130.10.10">
    <property type="entry name" value="YVTN repeat-like/Quinoprotein amine dehydrogenase"/>
    <property type="match status" value="1"/>
</dbReference>
<evidence type="ECO:0000313" key="3">
    <source>
        <dbReference type="Proteomes" id="UP000466307"/>
    </source>
</evidence>
<dbReference type="AlphaFoldDB" id="A0A7K3LMA1"/>
<accession>A0A7K3LMA1</accession>
<proteinExistence type="predicted"/>
<evidence type="ECO:0000256" key="1">
    <source>
        <dbReference type="SAM" id="MobiDB-lite"/>
    </source>
</evidence>
<feature type="region of interest" description="Disordered" evidence="1">
    <location>
        <begin position="332"/>
        <end position="351"/>
    </location>
</feature>
<gene>
    <name evidence="2" type="ORF">GYA93_07230</name>
</gene>
<feature type="compositionally biased region" description="Low complexity" evidence="1">
    <location>
        <begin position="336"/>
        <end position="351"/>
    </location>
</feature>
<name>A0A7K3LMA1_9ACTN</name>
<sequence>MLLTAALSAACGSSSDSGSTPNVATVSPASAVPAPAGPAANPAGVIIPTSPGSSVMARSGGSLAVLGAAGTEITRFDTAAITSPPTTVTTPALTTLIGTGNGEFLGVGPDTLVRIAADGTVQTSPTDVADPTALARTADGRVLVGTGDGHVIVFDTGLNRQRDIGGFVRVDAITVSPAGADLDGEQVVVLDRAQSSVTPVNIDTGEFGAALRAGNGATTATVDRYGRILVANTRDDEIIGFFGSPLVMRFRYPVADGPYAVDYDDTHELLWVSTTGDNEVVAYDLASGEPVEKHRFAAVAQPDAITVDDASGTVYVLSHRDGGLQVVAPPYGGGAVSTPTGTPTTAAEPTS</sequence>
<dbReference type="InterPro" id="IPR015943">
    <property type="entry name" value="WD40/YVTN_repeat-like_dom_sf"/>
</dbReference>
<protein>
    <recommendedName>
        <fullName evidence="4">YncE family protein</fullName>
    </recommendedName>
</protein>
<evidence type="ECO:0008006" key="4">
    <source>
        <dbReference type="Google" id="ProtNLM"/>
    </source>
</evidence>
<dbReference type="SUPFAM" id="SSF63829">
    <property type="entry name" value="Calcium-dependent phosphotriesterase"/>
    <property type="match status" value="1"/>
</dbReference>
<organism evidence="2 3">
    <name type="scientific">Gordonia desulfuricans</name>
    <dbReference type="NCBI Taxonomy" id="89051"/>
    <lineage>
        <taxon>Bacteria</taxon>
        <taxon>Bacillati</taxon>
        <taxon>Actinomycetota</taxon>
        <taxon>Actinomycetes</taxon>
        <taxon>Mycobacteriales</taxon>
        <taxon>Gordoniaceae</taxon>
        <taxon>Gordonia</taxon>
    </lineage>
</organism>
<evidence type="ECO:0000313" key="2">
    <source>
        <dbReference type="EMBL" id="NDK89375.1"/>
    </source>
</evidence>
<keyword evidence="3" id="KW-1185">Reference proteome</keyword>
<reference evidence="2 3" key="1">
    <citation type="submission" date="2020-01" db="EMBL/GenBank/DDBJ databases">
        <title>Investigation of new actinobacteria for the biodesulphurisation of diesel fuel.</title>
        <authorList>
            <person name="Athi Narayanan S.M."/>
        </authorList>
    </citation>
    <scope>NUCLEOTIDE SEQUENCE [LARGE SCALE GENOMIC DNA]</scope>
    <source>
        <strain evidence="2 3">213E</strain>
    </source>
</reference>
<comment type="caution">
    <text evidence="2">The sequence shown here is derived from an EMBL/GenBank/DDBJ whole genome shotgun (WGS) entry which is preliminary data.</text>
</comment>